<dbReference type="GO" id="GO:0009982">
    <property type="term" value="F:pseudouridine synthase activity"/>
    <property type="evidence" value="ECO:0007669"/>
    <property type="project" value="InterPro"/>
</dbReference>
<name>F8ES40_ZYMMT</name>
<proteinExistence type="inferred from homology"/>
<evidence type="ECO:0000256" key="1">
    <source>
        <dbReference type="ARBA" id="ARBA00010876"/>
    </source>
</evidence>
<dbReference type="GO" id="GO:0140098">
    <property type="term" value="F:catalytic activity, acting on RNA"/>
    <property type="evidence" value="ECO:0007669"/>
    <property type="project" value="UniProtKB-ARBA"/>
</dbReference>
<evidence type="ECO:0000313" key="5">
    <source>
        <dbReference type="Proteomes" id="UP000000491"/>
    </source>
</evidence>
<protein>
    <submittedName>
        <fullName evidence="4">Pseudouridine synthase</fullName>
    </submittedName>
</protein>
<dbReference type="STRING" id="579138.Zymop_0713"/>
<feature type="domain" description="Pseudouridine synthase RsuA/RluA-like" evidence="3">
    <location>
        <begin position="16"/>
        <end position="163"/>
    </location>
</feature>
<sequence length="230" mass="25681">MPILADHVLFIDAEAIVIDKPAGLPVTSVRDGSFSVENYLASLCFGFKRWPMIVHRLDRDTSGCLLLARNPRIHRRFSEAFSQGLVKKCYWAILSGIPDKESGIIDLPLTKISSVQKGWQIIADPKGKRAVTRWHLLARIGAYSLVEFQPETGRTHQLRVHAATGLGLPILGDPFYGTDKSQKSERMMLHARSLMVPRENKKPVAAVAPIPKAFKLLGVKDKNYRENSEA</sequence>
<dbReference type="GO" id="GO:0003723">
    <property type="term" value="F:RNA binding"/>
    <property type="evidence" value="ECO:0007669"/>
    <property type="project" value="InterPro"/>
</dbReference>
<dbReference type="InterPro" id="IPR020103">
    <property type="entry name" value="PsdUridine_synth_cat_dom_sf"/>
</dbReference>
<dbReference type="Proteomes" id="UP000000491">
    <property type="component" value="Chromosome"/>
</dbReference>
<evidence type="ECO:0000256" key="2">
    <source>
        <dbReference type="ARBA" id="ARBA00023235"/>
    </source>
</evidence>
<dbReference type="GO" id="GO:0000455">
    <property type="term" value="P:enzyme-directed rRNA pseudouridine synthesis"/>
    <property type="evidence" value="ECO:0007669"/>
    <property type="project" value="TreeGrafter"/>
</dbReference>
<dbReference type="InterPro" id="IPR050188">
    <property type="entry name" value="RluA_PseudoU_synthase"/>
</dbReference>
<dbReference type="CDD" id="cd02869">
    <property type="entry name" value="PseudoU_synth_RluA_like"/>
    <property type="match status" value="1"/>
</dbReference>
<dbReference type="RefSeq" id="WP_013934011.1">
    <property type="nucleotide sequence ID" value="NC_015709.1"/>
</dbReference>
<gene>
    <name evidence="4" type="ordered locus">Zymop_0713</name>
</gene>
<comment type="similarity">
    <text evidence="1">Belongs to the pseudouridine synthase RluA family.</text>
</comment>
<dbReference type="AlphaFoldDB" id="F8ES40"/>
<keyword evidence="2" id="KW-0413">Isomerase</keyword>
<organism evidence="4 5">
    <name type="scientific">Zymomonas mobilis subsp. pomaceae (strain ATCC 29192 / DSM 22645 / JCM 10191 / CCUG 17912 / NBRC 13757 / NCIMB 11200 / NRRL B-4491 / Barker I)</name>
    <dbReference type="NCBI Taxonomy" id="579138"/>
    <lineage>
        <taxon>Bacteria</taxon>
        <taxon>Pseudomonadati</taxon>
        <taxon>Pseudomonadota</taxon>
        <taxon>Alphaproteobacteria</taxon>
        <taxon>Sphingomonadales</taxon>
        <taxon>Zymomonadaceae</taxon>
        <taxon>Zymomonas</taxon>
    </lineage>
</organism>
<dbReference type="eggNOG" id="COG0564">
    <property type="taxonomic scope" value="Bacteria"/>
</dbReference>
<dbReference type="HOGENOM" id="CLU_016902_11_1_5"/>
<evidence type="ECO:0000313" key="4">
    <source>
        <dbReference type="EMBL" id="AEI37615.1"/>
    </source>
</evidence>
<dbReference type="Gene3D" id="3.30.2350.10">
    <property type="entry name" value="Pseudouridine synthase"/>
    <property type="match status" value="1"/>
</dbReference>
<dbReference type="KEGG" id="zmp:Zymop_0713"/>
<dbReference type="PANTHER" id="PTHR21600:SF44">
    <property type="entry name" value="RIBOSOMAL LARGE SUBUNIT PSEUDOURIDINE SYNTHASE D"/>
    <property type="match status" value="1"/>
</dbReference>
<dbReference type="PATRIC" id="fig|579138.3.peg.750"/>
<dbReference type="InterPro" id="IPR006145">
    <property type="entry name" value="PsdUridine_synth_RsuA/RluA"/>
</dbReference>
<reference evidence="4 5" key="1">
    <citation type="journal article" date="2011" name="J. Bacteriol.">
        <title>Genome sequence of the ethanol-producing Zymomonas mobilis subsp. pomaceae lectotype strain ATCC 29192.</title>
        <authorList>
            <person name="Kouvelis V.N."/>
            <person name="Davenport K.W."/>
            <person name="Brettin T.S."/>
            <person name="Bruce D."/>
            <person name="Detter C."/>
            <person name="Han C.S."/>
            <person name="Nolan M."/>
            <person name="Tapia R."/>
            <person name="Damoulaki A."/>
            <person name="Kyrpides N.C."/>
            <person name="Typas M.A."/>
            <person name="Pappas K.M."/>
        </authorList>
    </citation>
    <scope>NUCLEOTIDE SEQUENCE [LARGE SCALE GENOMIC DNA]</scope>
    <source>
        <strain evidence="5">ATCC 29192 / DSM 22645 / JCM 10191 / CCUG 17912 / NBRC 13757 / NCIMB 11200 / NRRL B-4491 / Barker I</strain>
    </source>
</reference>
<evidence type="ECO:0000259" key="3">
    <source>
        <dbReference type="Pfam" id="PF00849"/>
    </source>
</evidence>
<dbReference type="EMBL" id="CP002865">
    <property type="protein sequence ID" value="AEI37615.1"/>
    <property type="molecule type" value="Genomic_DNA"/>
</dbReference>
<dbReference type="PANTHER" id="PTHR21600">
    <property type="entry name" value="MITOCHONDRIAL RNA PSEUDOURIDINE SYNTHASE"/>
    <property type="match status" value="1"/>
</dbReference>
<dbReference type="PROSITE" id="PS01129">
    <property type="entry name" value="PSI_RLU"/>
    <property type="match status" value="1"/>
</dbReference>
<accession>F8ES40</accession>
<dbReference type="SUPFAM" id="SSF55120">
    <property type="entry name" value="Pseudouridine synthase"/>
    <property type="match status" value="1"/>
</dbReference>
<dbReference type="InterPro" id="IPR006224">
    <property type="entry name" value="PsdUridine_synth_RluA-like_CS"/>
</dbReference>
<dbReference type="Pfam" id="PF00849">
    <property type="entry name" value="PseudoU_synth_2"/>
    <property type="match status" value="1"/>
</dbReference>